<dbReference type="InterPro" id="IPR036457">
    <property type="entry name" value="PPM-type-like_dom_sf"/>
</dbReference>
<dbReference type="STRING" id="1855912.LuPra_03909"/>
<dbReference type="Pfam" id="PF13581">
    <property type="entry name" value="HATPase_c_2"/>
    <property type="match status" value="1"/>
</dbReference>
<dbReference type="EMBL" id="CP015136">
    <property type="protein sequence ID" value="AMY10670.1"/>
    <property type="molecule type" value="Genomic_DNA"/>
</dbReference>
<sequence>MEIHAKDTRHFDRLLAEGVKGLRLQFIEQGPRIDDLPQARTDGWIGQGHGARPARRQAPHQRPVDITQSEAGRAKGFSIGSVLGRGTTVELMDPLQLCIPVSDRSQIGEVRRAISRMAETLALAPSRRGDAAIVATELATNLVRHARDGRMLLQVISHGASGWLELLSVDGGPGMTDVQRCLQDGFSTVGTPGNGLGAVKRQSDEFDVHSTPGKGTVIVSRIATSTAPSNVFTVGAVCLPFPGEEVCGDTWRSVEREQEIAVMVADGLGHGPEAAVAARLAGGAFEDEPFATPEQFYQLAHRSLKGSRGAALARAIIARSGDVQYSGIGNIAASLVSSERSRGLASENGTVGVQIRSHVSAYAHVMPAPGVLLMHSDGITSRWSFDPYPGLLLRHPAVIAGVLSRDFVRGRDDATMLVVSRSRKGEGPV</sequence>
<dbReference type="AlphaFoldDB" id="A0A143PRC7"/>
<feature type="domain" description="PPM-type phosphatase" evidence="1">
    <location>
        <begin position="229"/>
        <end position="421"/>
    </location>
</feature>
<evidence type="ECO:0000313" key="3">
    <source>
        <dbReference type="Proteomes" id="UP000076079"/>
    </source>
</evidence>
<dbReference type="SUPFAM" id="SSF81606">
    <property type="entry name" value="PP2C-like"/>
    <property type="match status" value="1"/>
</dbReference>
<dbReference type="InterPro" id="IPR001932">
    <property type="entry name" value="PPM-type_phosphatase-like_dom"/>
</dbReference>
<keyword evidence="2" id="KW-0418">Kinase</keyword>
<dbReference type="SMART" id="SM00331">
    <property type="entry name" value="PP2C_SIG"/>
    <property type="match status" value="1"/>
</dbReference>
<name>A0A143PRC7_LUTPR</name>
<proteinExistence type="predicted"/>
<evidence type="ECO:0000259" key="1">
    <source>
        <dbReference type="SMART" id="SM00331"/>
    </source>
</evidence>
<dbReference type="InterPro" id="IPR003594">
    <property type="entry name" value="HATPase_dom"/>
</dbReference>
<dbReference type="Proteomes" id="UP000076079">
    <property type="component" value="Chromosome"/>
</dbReference>
<dbReference type="InterPro" id="IPR039248">
    <property type="entry name" value="Ptase_RsbX"/>
</dbReference>
<evidence type="ECO:0000313" key="2">
    <source>
        <dbReference type="EMBL" id="AMY10670.1"/>
    </source>
</evidence>
<dbReference type="SUPFAM" id="SSF55874">
    <property type="entry name" value="ATPase domain of HSP90 chaperone/DNA topoisomerase II/histidine kinase"/>
    <property type="match status" value="1"/>
</dbReference>
<accession>A0A143PRC7</accession>
<dbReference type="PANTHER" id="PTHR35801">
    <property type="entry name" value="PHOSPHOSERINE PHOSPHATASE RSBX"/>
    <property type="match status" value="1"/>
</dbReference>
<reference evidence="2 3" key="1">
    <citation type="journal article" date="2016" name="Genome Announc.">
        <title>First Complete Genome Sequence of a Subdivision 6 Acidobacterium Strain.</title>
        <authorList>
            <person name="Huang S."/>
            <person name="Vieira S."/>
            <person name="Bunk B."/>
            <person name="Riedel T."/>
            <person name="Sproer C."/>
            <person name="Overmann J."/>
        </authorList>
    </citation>
    <scope>NUCLEOTIDE SEQUENCE [LARGE SCALE GENOMIC DNA]</scope>
    <source>
        <strain evidence="3">DSM 100886 HEG_-6_39</strain>
    </source>
</reference>
<dbReference type="InterPro" id="IPR036890">
    <property type="entry name" value="HATPase_C_sf"/>
</dbReference>
<dbReference type="Gene3D" id="3.60.40.10">
    <property type="entry name" value="PPM-type phosphatase domain"/>
    <property type="match status" value="1"/>
</dbReference>
<dbReference type="PANTHER" id="PTHR35801:SF1">
    <property type="entry name" value="PHOSPHOSERINE PHOSPHATASE RSBX"/>
    <property type="match status" value="1"/>
</dbReference>
<dbReference type="GO" id="GO:0004674">
    <property type="term" value="F:protein serine/threonine kinase activity"/>
    <property type="evidence" value="ECO:0007669"/>
    <property type="project" value="UniProtKB-EC"/>
</dbReference>
<keyword evidence="2" id="KW-0808">Transferase</keyword>
<gene>
    <name evidence="2" type="primary">rsbT_5</name>
    <name evidence="2" type="ORF">LuPra_03909</name>
</gene>
<dbReference type="Gene3D" id="3.30.565.10">
    <property type="entry name" value="Histidine kinase-like ATPase, C-terminal domain"/>
    <property type="match status" value="1"/>
</dbReference>
<dbReference type="PATRIC" id="fig|1813736.3.peg.4123"/>
<protein>
    <submittedName>
        <fullName evidence="2">Serine/threonine-protein kinase RsbT</fullName>
        <ecNumber evidence="2">2.7.11.1</ecNumber>
    </submittedName>
</protein>
<dbReference type="CDD" id="cd16934">
    <property type="entry name" value="HATPase_RsbT-like"/>
    <property type="match status" value="1"/>
</dbReference>
<keyword evidence="3" id="KW-1185">Reference proteome</keyword>
<dbReference type="KEGG" id="abac:LuPra_03909"/>
<dbReference type="EC" id="2.7.11.1" evidence="2"/>
<organism evidence="2 3">
    <name type="scientific">Luteitalea pratensis</name>
    <dbReference type="NCBI Taxonomy" id="1855912"/>
    <lineage>
        <taxon>Bacteria</taxon>
        <taxon>Pseudomonadati</taxon>
        <taxon>Acidobacteriota</taxon>
        <taxon>Vicinamibacteria</taxon>
        <taxon>Vicinamibacterales</taxon>
        <taxon>Vicinamibacteraceae</taxon>
        <taxon>Luteitalea</taxon>
    </lineage>
</organism>
<dbReference type="Pfam" id="PF07228">
    <property type="entry name" value="SpoIIE"/>
    <property type="match status" value="1"/>
</dbReference>
<reference evidence="3" key="2">
    <citation type="submission" date="2016-04" db="EMBL/GenBank/DDBJ databases">
        <title>First Complete Genome Sequence of a Subdivision 6 Acidobacterium.</title>
        <authorList>
            <person name="Huang S."/>
            <person name="Vieira S."/>
            <person name="Bunk B."/>
            <person name="Riedel T."/>
            <person name="Sproeer C."/>
            <person name="Overmann J."/>
        </authorList>
    </citation>
    <scope>NUCLEOTIDE SEQUENCE [LARGE SCALE GENOMIC DNA]</scope>
    <source>
        <strain evidence="3">DSM 100886 HEG_-6_39</strain>
    </source>
</reference>